<evidence type="ECO:0000256" key="1">
    <source>
        <dbReference type="ARBA" id="ARBA00001946"/>
    </source>
</evidence>
<dbReference type="NCBIfam" id="NF000658">
    <property type="entry name" value="PRK00029.1"/>
    <property type="match status" value="1"/>
</dbReference>
<dbReference type="PANTHER" id="PTHR12153:SF18">
    <property type="entry name" value="SELENOPROTEIN O"/>
    <property type="match status" value="1"/>
</dbReference>
<evidence type="ECO:0000256" key="3">
    <source>
        <dbReference type="ARBA" id="ARBA00022679"/>
    </source>
</evidence>
<organism evidence="10">
    <name type="scientific">Triatoma infestans</name>
    <name type="common">Assassin bug</name>
    <dbReference type="NCBI Taxonomy" id="30076"/>
    <lineage>
        <taxon>Eukaryota</taxon>
        <taxon>Metazoa</taxon>
        <taxon>Ecdysozoa</taxon>
        <taxon>Arthropoda</taxon>
        <taxon>Hexapoda</taxon>
        <taxon>Insecta</taxon>
        <taxon>Pterygota</taxon>
        <taxon>Neoptera</taxon>
        <taxon>Paraneoptera</taxon>
        <taxon>Hemiptera</taxon>
        <taxon>Heteroptera</taxon>
        <taxon>Panheteroptera</taxon>
        <taxon>Cimicomorpha</taxon>
        <taxon>Reduviidae</taxon>
        <taxon>Triatominae</taxon>
        <taxon>Triatoma</taxon>
    </lineage>
</organism>
<dbReference type="AlphaFoldDB" id="A0A023EYK7"/>
<evidence type="ECO:0000256" key="9">
    <source>
        <dbReference type="ARBA" id="ARBA00031547"/>
    </source>
</evidence>
<name>A0A023EYK7_TRIIF</name>
<evidence type="ECO:0000256" key="5">
    <source>
        <dbReference type="ARBA" id="ARBA00022723"/>
    </source>
</evidence>
<protein>
    <recommendedName>
        <fullName evidence="9">Selenoprotein O</fullName>
    </recommendedName>
</protein>
<dbReference type="GO" id="GO:0046872">
    <property type="term" value="F:metal ion binding"/>
    <property type="evidence" value="ECO:0007669"/>
    <property type="project" value="UniProtKB-KW"/>
</dbReference>
<evidence type="ECO:0000256" key="2">
    <source>
        <dbReference type="ARBA" id="ARBA00009747"/>
    </source>
</evidence>
<keyword evidence="4" id="KW-0548">Nucleotidyltransferase</keyword>
<evidence type="ECO:0000256" key="4">
    <source>
        <dbReference type="ARBA" id="ARBA00022695"/>
    </source>
</evidence>
<keyword evidence="7" id="KW-0067">ATP-binding</keyword>
<dbReference type="PANTHER" id="PTHR12153">
    <property type="entry name" value="SELENOPROTEIN O"/>
    <property type="match status" value="1"/>
</dbReference>
<keyword evidence="6" id="KW-0547">Nucleotide-binding</keyword>
<feature type="non-terminal residue" evidence="10">
    <location>
        <position position="1"/>
    </location>
</feature>
<evidence type="ECO:0000256" key="6">
    <source>
        <dbReference type="ARBA" id="ARBA00022741"/>
    </source>
</evidence>
<keyword evidence="8" id="KW-0460">Magnesium</keyword>
<comment type="similarity">
    <text evidence="2">Belongs to the SELO family.</text>
</comment>
<sequence length="514" mass="58329">NFKEFKFAPCKLLDLPIETNRDNYVRRNIHGVLFSHVDPTPLNSPTLVSYSHDVLTDILDLDPVVTKQPQFVDFIAGNNVIASSTPLAHRYGGHQFGVWAMQLGDGRAILLGEYVNSKGERWELQLKGAGRTPYSRDGDGRAVLRSSIREYLCSEAMYYLGIPTSRAGAIIVSKDKVIRDLLYDGNPILESAAVVLRIAPTWFRIGSFELLTRNGEIAVLEKLINFVMKHHFPEIPDDDRKIINFLSKVFRLNSDLVVAWQAIGFTHGVMNTDNISIAGLTIDYGPFGFMEAYDPLYVPNHSDSEARYCYGNQVKIMLYNLLMLTQAVSPFLKEDQIEEVPSLLRGEAKYIETKLEETFSKKLGFSETVPDVVKLLITIFEETKADFVMTFRDLSETPFRDLKSPPTRLWGLSSFARHEQYSDFIELYEKYFIETGRTENERMEEMCKLNPRYILRNWIAQDVIKAAENGDFSEVDKMLAILKAPFSTQPEAEAKGYASKPPSWAKSLCLSCSS</sequence>
<dbReference type="InterPro" id="IPR003846">
    <property type="entry name" value="SelO"/>
</dbReference>
<dbReference type="Pfam" id="PF02696">
    <property type="entry name" value="SelO"/>
    <property type="match status" value="1"/>
</dbReference>
<reference evidence="10" key="1">
    <citation type="journal article" date="2014" name="PLoS Negl. Trop. Dis.">
        <title>An updated insight into the Sialotranscriptome of Triatoma infestans: developmental stage and geographic variations.</title>
        <authorList>
            <person name="Schwarz A."/>
            <person name="Medrano-Mercado N."/>
            <person name="Schaub G.A."/>
            <person name="Struchiner C.J."/>
            <person name="Bargues M.D."/>
            <person name="Levy M.Z."/>
            <person name="Ribeiro J.M."/>
        </authorList>
    </citation>
    <scope>NUCLEOTIDE SEQUENCE</scope>
    <source>
        <strain evidence="10">Chile</strain>
        <tissue evidence="10">Salivary glands</tissue>
    </source>
</reference>
<dbReference type="HAMAP" id="MF_00692">
    <property type="entry name" value="SelO"/>
    <property type="match status" value="1"/>
</dbReference>
<dbReference type="GO" id="GO:0005524">
    <property type="term" value="F:ATP binding"/>
    <property type="evidence" value="ECO:0007669"/>
    <property type="project" value="UniProtKB-KW"/>
</dbReference>
<accession>A0A023EYK7</accession>
<evidence type="ECO:0000313" key="10">
    <source>
        <dbReference type="EMBL" id="JAC13669.1"/>
    </source>
</evidence>
<keyword evidence="5" id="KW-0479">Metal-binding</keyword>
<comment type="cofactor">
    <cofactor evidence="1">
        <name>Mg(2+)</name>
        <dbReference type="ChEBI" id="CHEBI:18420"/>
    </cofactor>
</comment>
<evidence type="ECO:0000256" key="8">
    <source>
        <dbReference type="ARBA" id="ARBA00022842"/>
    </source>
</evidence>
<dbReference type="EMBL" id="GBBI01005043">
    <property type="protein sequence ID" value="JAC13669.1"/>
    <property type="molecule type" value="mRNA"/>
</dbReference>
<evidence type="ECO:0000256" key="7">
    <source>
        <dbReference type="ARBA" id="ARBA00022840"/>
    </source>
</evidence>
<proteinExistence type="evidence at transcript level"/>
<keyword evidence="3" id="KW-0808">Transferase</keyword>
<dbReference type="GO" id="GO:0016779">
    <property type="term" value="F:nucleotidyltransferase activity"/>
    <property type="evidence" value="ECO:0007669"/>
    <property type="project" value="UniProtKB-KW"/>
</dbReference>